<protein>
    <submittedName>
        <fullName evidence="1">Uncharacterized protein</fullName>
    </submittedName>
</protein>
<reference evidence="1" key="1">
    <citation type="submission" date="2021-03" db="EMBL/GenBank/DDBJ databases">
        <title>Draft genome sequence of rust myrtle Austropuccinia psidii MF-1, a brazilian biotype.</title>
        <authorList>
            <person name="Quecine M.C."/>
            <person name="Pachon D.M.R."/>
            <person name="Bonatelli M.L."/>
            <person name="Correr F.H."/>
            <person name="Franceschini L.M."/>
            <person name="Leite T.F."/>
            <person name="Margarido G.R.A."/>
            <person name="Almeida C.A."/>
            <person name="Ferrarezi J.A."/>
            <person name="Labate C.A."/>
        </authorList>
    </citation>
    <scope>NUCLEOTIDE SEQUENCE</scope>
    <source>
        <strain evidence="1">MF-1</strain>
    </source>
</reference>
<dbReference type="Proteomes" id="UP000765509">
    <property type="component" value="Unassembled WGS sequence"/>
</dbReference>
<evidence type="ECO:0000313" key="2">
    <source>
        <dbReference type="Proteomes" id="UP000765509"/>
    </source>
</evidence>
<proteinExistence type="predicted"/>
<name>A0A9Q3E1H0_9BASI</name>
<gene>
    <name evidence="1" type="ORF">O181_051773</name>
</gene>
<comment type="caution">
    <text evidence="1">The sequence shown here is derived from an EMBL/GenBank/DDBJ whole genome shotgun (WGS) entry which is preliminary data.</text>
</comment>
<evidence type="ECO:0000313" key="1">
    <source>
        <dbReference type="EMBL" id="MBW0512058.1"/>
    </source>
</evidence>
<dbReference type="AlphaFoldDB" id="A0A9Q3E1H0"/>
<dbReference type="EMBL" id="AVOT02022567">
    <property type="protein sequence ID" value="MBW0512058.1"/>
    <property type="molecule type" value="Genomic_DNA"/>
</dbReference>
<accession>A0A9Q3E1H0</accession>
<keyword evidence="2" id="KW-1185">Reference proteome</keyword>
<organism evidence="1 2">
    <name type="scientific">Austropuccinia psidii MF-1</name>
    <dbReference type="NCBI Taxonomy" id="1389203"/>
    <lineage>
        <taxon>Eukaryota</taxon>
        <taxon>Fungi</taxon>
        <taxon>Dikarya</taxon>
        <taxon>Basidiomycota</taxon>
        <taxon>Pucciniomycotina</taxon>
        <taxon>Pucciniomycetes</taxon>
        <taxon>Pucciniales</taxon>
        <taxon>Sphaerophragmiaceae</taxon>
        <taxon>Austropuccinia</taxon>
    </lineage>
</organism>
<sequence>MESNSNTGNSDSLSRRPLVKDFHNKVEDIPIKSLSKEIDESAPLPEDDYNKEGILDSASTPKFEEINNKESSGISLTQDAHSQRKIIKNKMHVHNAIYWKDLSPTSHDELCWFWNAG</sequence>